<dbReference type="AlphaFoldDB" id="A0A151ZHF2"/>
<dbReference type="Gene3D" id="1.10.287.1490">
    <property type="match status" value="1"/>
</dbReference>
<dbReference type="OMA" id="YSKIAYN"/>
<keyword evidence="3" id="KW-1185">Reference proteome</keyword>
<comment type="caution">
    <text evidence="2">The sequence shown here is derived from an EMBL/GenBank/DDBJ whole genome shotgun (WGS) entry which is preliminary data.</text>
</comment>
<keyword evidence="1" id="KW-0175">Coiled coil</keyword>
<dbReference type="FunCoup" id="A0A151ZHF2">
    <property type="interactions" value="170"/>
</dbReference>
<sequence length="292" mass="34432">MSTKELQKQIVILNRENIELKSQIEILTQKNTKLEKEIKTSDNLIQRHSADILYLRAIIGIQQKDYNDLQKDFNNLQKDFNNLQKEYKDLQKVCNALRVENTDLKKQLFQLKTHMADFKAEALLREEEANQKINDLKKEMTFLKKSKKNYSKIAYNKVQDENQEGKKLIVFACSSAIANYYLQYILLPSIKKTLIPTPPKYATNWIRFRAEFDKSESFKKHSKEQFGVDLDKLRKLKNDRNDEVNDGEDLATFREALKIVQEFKNVLPTHLNIINTMVIQIQRDLEQPPYES</sequence>
<organism evidence="2 3">
    <name type="scientific">Tieghemostelium lacteum</name>
    <name type="common">Slime mold</name>
    <name type="synonym">Dictyostelium lacteum</name>
    <dbReference type="NCBI Taxonomy" id="361077"/>
    <lineage>
        <taxon>Eukaryota</taxon>
        <taxon>Amoebozoa</taxon>
        <taxon>Evosea</taxon>
        <taxon>Eumycetozoa</taxon>
        <taxon>Dictyostelia</taxon>
        <taxon>Dictyosteliales</taxon>
        <taxon>Raperosteliaceae</taxon>
        <taxon>Tieghemostelium</taxon>
    </lineage>
</organism>
<dbReference type="Proteomes" id="UP000076078">
    <property type="component" value="Unassembled WGS sequence"/>
</dbReference>
<reference evidence="2 3" key="1">
    <citation type="submission" date="2015-12" db="EMBL/GenBank/DDBJ databases">
        <title>Dictyostelia acquired genes for synthesis and detection of signals that induce cell-type specialization by lateral gene transfer from prokaryotes.</title>
        <authorList>
            <person name="Gloeckner G."/>
            <person name="Schaap P."/>
        </authorList>
    </citation>
    <scope>NUCLEOTIDE SEQUENCE [LARGE SCALE GENOMIC DNA]</scope>
    <source>
        <strain evidence="2 3">TK</strain>
    </source>
</reference>
<evidence type="ECO:0000313" key="2">
    <source>
        <dbReference type="EMBL" id="KYQ93396.1"/>
    </source>
</evidence>
<gene>
    <name evidence="2" type="ORF">DLAC_06079</name>
</gene>
<protein>
    <submittedName>
        <fullName evidence="2">Uncharacterized protein</fullName>
    </submittedName>
</protein>
<accession>A0A151ZHF2</accession>
<feature type="coiled-coil region" evidence="1">
    <location>
        <begin position="3"/>
        <end position="153"/>
    </location>
</feature>
<evidence type="ECO:0000313" key="3">
    <source>
        <dbReference type="Proteomes" id="UP000076078"/>
    </source>
</evidence>
<name>A0A151ZHF2_TIELA</name>
<dbReference type="EMBL" id="LODT01000028">
    <property type="protein sequence ID" value="KYQ93396.1"/>
    <property type="molecule type" value="Genomic_DNA"/>
</dbReference>
<dbReference type="InParanoid" id="A0A151ZHF2"/>
<evidence type="ECO:0000256" key="1">
    <source>
        <dbReference type="SAM" id="Coils"/>
    </source>
</evidence>
<dbReference type="OrthoDB" id="10577945at2759"/>
<proteinExistence type="predicted"/>